<dbReference type="InterPro" id="IPR011701">
    <property type="entry name" value="MFS"/>
</dbReference>
<feature type="domain" description="Major facilitator superfamily (MFS) profile" evidence="7">
    <location>
        <begin position="55"/>
        <end position="458"/>
    </location>
</feature>
<feature type="transmembrane region" description="Helical" evidence="6">
    <location>
        <begin position="93"/>
        <end position="113"/>
    </location>
</feature>
<feature type="transmembrane region" description="Helical" evidence="6">
    <location>
        <begin position="434"/>
        <end position="453"/>
    </location>
</feature>
<evidence type="ECO:0000313" key="9">
    <source>
        <dbReference type="Proteomes" id="UP001595891"/>
    </source>
</evidence>
<dbReference type="Gene3D" id="1.20.1250.20">
    <property type="entry name" value="MFS general substrate transporter like domains"/>
    <property type="match status" value="1"/>
</dbReference>
<dbReference type="Proteomes" id="UP001595891">
    <property type="component" value="Unassembled WGS sequence"/>
</dbReference>
<evidence type="ECO:0000256" key="1">
    <source>
        <dbReference type="ARBA" id="ARBA00004651"/>
    </source>
</evidence>
<evidence type="ECO:0000259" key="7">
    <source>
        <dbReference type="PROSITE" id="PS50850"/>
    </source>
</evidence>
<name>A0ABV9EGV9_9ACTN</name>
<evidence type="ECO:0000256" key="5">
    <source>
        <dbReference type="SAM" id="MobiDB-lite"/>
    </source>
</evidence>
<gene>
    <name evidence="8" type="ORF">ACFO8L_18950</name>
</gene>
<dbReference type="InterPro" id="IPR020846">
    <property type="entry name" value="MFS_dom"/>
</dbReference>
<dbReference type="PANTHER" id="PTHR23530">
    <property type="entry name" value="TRANSPORT PROTEIN-RELATED"/>
    <property type="match status" value="1"/>
</dbReference>
<dbReference type="InterPro" id="IPR036259">
    <property type="entry name" value="MFS_trans_sf"/>
</dbReference>
<feature type="compositionally biased region" description="Basic and acidic residues" evidence="5">
    <location>
        <begin position="1"/>
        <end position="22"/>
    </location>
</feature>
<dbReference type="Pfam" id="PF07690">
    <property type="entry name" value="MFS_1"/>
    <property type="match status" value="1"/>
</dbReference>
<keyword evidence="9" id="KW-1185">Reference proteome</keyword>
<dbReference type="InterPro" id="IPR005829">
    <property type="entry name" value="Sugar_transporter_CS"/>
</dbReference>
<sequence>MTSPRADDTSRAHTPHADDPPRDAGVPRTDGTPPAGAASHAEPPAGGHTLSPRSAMRRYGLVGFLTWFPPGLMMASMVLLMTSRGLDLGEVGAATAVFSVVVVVLELPTGGLADVVGRRAVLAASALFSVVALSLMAVATSFWAFVLVSVLKGVARALSSGPAQAWYVDTLHAARGRDADLKPGLARGNAMESSALALGTLGGGLMPLFVPGGLVAPMVAAAVAAAALFVVVLVAMPEPPRPRTSLGPVLRGVPVTVGSGIRLAVADPGLRRLLFVASALGAGLMAIELLTPGRLAALTGGAESGSSVYALVASAGFAASALGSWAAPWVARRLRRPGVAAIAGMVGGAVALATLAASVTLSGIPGIVAAGAAYVGMFASVGVAELMRVEMMHRRVGASRRATLMSVDSLQLQFGGVLGSLGLGFLAARSGTASSWWVAAVIVLLAALLYVRLPAVRPDPE</sequence>
<feature type="transmembrane region" description="Helical" evidence="6">
    <location>
        <begin position="59"/>
        <end position="81"/>
    </location>
</feature>
<dbReference type="PANTHER" id="PTHR23530:SF1">
    <property type="entry name" value="PERMEASE, MAJOR FACILITATOR SUPERFAMILY-RELATED"/>
    <property type="match status" value="1"/>
</dbReference>
<keyword evidence="2 6" id="KW-0812">Transmembrane</keyword>
<dbReference type="EMBL" id="JBHSFN010000011">
    <property type="protein sequence ID" value="MFC4588175.1"/>
    <property type="molecule type" value="Genomic_DNA"/>
</dbReference>
<comment type="caution">
    <text evidence="8">The sequence shown here is derived from an EMBL/GenBank/DDBJ whole genome shotgun (WGS) entry which is preliminary data.</text>
</comment>
<evidence type="ECO:0000313" key="8">
    <source>
        <dbReference type="EMBL" id="MFC4588175.1"/>
    </source>
</evidence>
<dbReference type="PROSITE" id="PS50850">
    <property type="entry name" value="MFS"/>
    <property type="match status" value="1"/>
</dbReference>
<evidence type="ECO:0000256" key="6">
    <source>
        <dbReference type="SAM" id="Phobius"/>
    </source>
</evidence>
<feature type="transmembrane region" description="Helical" evidence="6">
    <location>
        <begin position="214"/>
        <end position="236"/>
    </location>
</feature>
<dbReference type="InterPro" id="IPR053160">
    <property type="entry name" value="MFS_DHA3_Transporter"/>
</dbReference>
<reference evidence="9" key="1">
    <citation type="journal article" date="2019" name="Int. J. Syst. Evol. Microbiol.">
        <title>The Global Catalogue of Microorganisms (GCM) 10K type strain sequencing project: providing services to taxonomists for standard genome sequencing and annotation.</title>
        <authorList>
            <consortium name="The Broad Institute Genomics Platform"/>
            <consortium name="The Broad Institute Genome Sequencing Center for Infectious Disease"/>
            <person name="Wu L."/>
            <person name="Ma J."/>
        </authorList>
    </citation>
    <scope>NUCLEOTIDE SEQUENCE [LARGE SCALE GENOMIC DNA]</scope>
    <source>
        <strain evidence="9">CCUG 49560</strain>
    </source>
</reference>
<feature type="transmembrane region" description="Helical" evidence="6">
    <location>
        <begin position="367"/>
        <end position="389"/>
    </location>
</feature>
<feature type="transmembrane region" description="Helical" evidence="6">
    <location>
        <begin position="269"/>
        <end position="287"/>
    </location>
</feature>
<evidence type="ECO:0000256" key="3">
    <source>
        <dbReference type="ARBA" id="ARBA00022989"/>
    </source>
</evidence>
<evidence type="ECO:0000256" key="4">
    <source>
        <dbReference type="ARBA" id="ARBA00023136"/>
    </source>
</evidence>
<dbReference type="CDD" id="cd06174">
    <property type="entry name" value="MFS"/>
    <property type="match status" value="1"/>
</dbReference>
<protein>
    <submittedName>
        <fullName evidence="8">MFS transporter</fullName>
    </submittedName>
</protein>
<keyword evidence="3 6" id="KW-1133">Transmembrane helix</keyword>
<comment type="subcellular location">
    <subcellularLocation>
        <location evidence="1">Cell membrane</location>
        <topology evidence="1">Multi-pass membrane protein</topology>
    </subcellularLocation>
</comment>
<dbReference type="PROSITE" id="PS00216">
    <property type="entry name" value="SUGAR_TRANSPORT_1"/>
    <property type="match status" value="1"/>
</dbReference>
<dbReference type="SUPFAM" id="SSF103473">
    <property type="entry name" value="MFS general substrate transporter"/>
    <property type="match status" value="1"/>
</dbReference>
<feature type="region of interest" description="Disordered" evidence="5">
    <location>
        <begin position="1"/>
        <end position="52"/>
    </location>
</feature>
<feature type="transmembrane region" description="Helical" evidence="6">
    <location>
        <begin position="120"/>
        <end position="146"/>
    </location>
</feature>
<dbReference type="RefSeq" id="WP_262844435.1">
    <property type="nucleotide sequence ID" value="NZ_JANZYP010000029.1"/>
</dbReference>
<keyword evidence="4 6" id="KW-0472">Membrane</keyword>
<organism evidence="8 9">
    <name type="scientific">Sphaerisporangium corydalis</name>
    <dbReference type="NCBI Taxonomy" id="1441875"/>
    <lineage>
        <taxon>Bacteria</taxon>
        <taxon>Bacillati</taxon>
        <taxon>Actinomycetota</taxon>
        <taxon>Actinomycetes</taxon>
        <taxon>Streptosporangiales</taxon>
        <taxon>Streptosporangiaceae</taxon>
        <taxon>Sphaerisporangium</taxon>
    </lineage>
</organism>
<feature type="transmembrane region" description="Helical" evidence="6">
    <location>
        <begin position="339"/>
        <end position="361"/>
    </location>
</feature>
<evidence type="ECO:0000256" key="2">
    <source>
        <dbReference type="ARBA" id="ARBA00022692"/>
    </source>
</evidence>
<proteinExistence type="predicted"/>
<accession>A0ABV9EGV9</accession>
<feature type="transmembrane region" description="Helical" evidence="6">
    <location>
        <begin position="307"/>
        <end position="327"/>
    </location>
</feature>